<dbReference type="EMBL" id="AWFG01000041">
    <property type="protein sequence ID" value="KCZ56779.1"/>
    <property type="molecule type" value="Genomic_DNA"/>
</dbReference>
<dbReference type="PATRIC" id="fig|1280947.3.peg.2666"/>
<comment type="caution">
    <text evidence="3">The sequence shown here is derived from an EMBL/GenBank/DDBJ whole genome shotgun (WGS) entry which is preliminary data.</text>
</comment>
<evidence type="ECO:0000256" key="1">
    <source>
        <dbReference type="SAM" id="Phobius"/>
    </source>
</evidence>
<evidence type="ECO:0000259" key="2">
    <source>
        <dbReference type="Pfam" id="PF07811"/>
    </source>
</evidence>
<sequence>MSATSLLLRLTQRSQWRGIKGLCYNERGVSAVEFALIAPVMILVYFGCIELSFLMRVDRRVTSTSASLGDLTARLSTVTDADMHEMFDAAKVMMQPYDANAANLRITSLVDSGDGHPKVAWSDAYNLTALAPGTSVAVEPGIVPSPGSVIMAEVYYNYKSPFGYVLQTERTVSDTFYLRPRRVNEINRTHDKNTNGNPFGPTS</sequence>
<organism evidence="3 4">
    <name type="scientific">Hyphomonas chukchiensis</name>
    <dbReference type="NCBI Taxonomy" id="1280947"/>
    <lineage>
        <taxon>Bacteria</taxon>
        <taxon>Pseudomonadati</taxon>
        <taxon>Pseudomonadota</taxon>
        <taxon>Alphaproteobacteria</taxon>
        <taxon>Hyphomonadales</taxon>
        <taxon>Hyphomonadaceae</taxon>
        <taxon>Hyphomonas</taxon>
    </lineage>
</organism>
<proteinExistence type="predicted"/>
<dbReference type="Proteomes" id="UP000027190">
    <property type="component" value="Unassembled WGS sequence"/>
</dbReference>
<dbReference type="RefSeq" id="WP_034741383.1">
    <property type="nucleotide sequence ID" value="NZ_AWFG01000041.1"/>
</dbReference>
<feature type="transmembrane region" description="Helical" evidence="1">
    <location>
        <begin position="34"/>
        <end position="55"/>
    </location>
</feature>
<keyword evidence="4" id="KW-1185">Reference proteome</keyword>
<dbReference type="OrthoDB" id="7189296at2"/>
<keyword evidence="1" id="KW-0472">Membrane</keyword>
<reference evidence="3 4" key="1">
    <citation type="journal article" date="2014" name="Antonie Van Leeuwenhoek">
        <title>Hyphomonas beringensis sp. nov. and Hyphomonas chukchiensis sp. nov., isolated from surface seawater of the Bering Sea and Chukchi Sea.</title>
        <authorList>
            <person name="Li C."/>
            <person name="Lai Q."/>
            <person name="Li G."/>
            <person name="Dong C."/>
            <person name="Wang J."/>
            <person name="Liao Y."/>
            <person name="Shao Z."/>
        </authorList>
    </citation>
    <scope>NUCLEOTIDE SEQUENCE [LARGE SCALE GENOMIC DNA]</scope>
    <source>
        <strain evidence="3 4">BH-BN04-4</strain>
    </source>
</reference>
<dbReference type="STRING" id="1280947.HY30_06580"/>
<name>A0A062UJN4_9PROT</name>
<keyword evidence="1" id="KW-1133">Transmembrane helix</keyword>
<dbReference type="eggNOG" id="COG4961">
    <property type="taxonomic scope" value="Bacteria"/>
</dbReference>
<feature type="domain" description="TadE-like" evidence="2">
    <location>
        <begin position="28"/>
        <end position="64"/>
    </location>
</feature>
<gene>
    <name evidence="3" type="ORF">HY30_06580</name>
</gene>
<dbReference type="Pfam" id="PF07811">
    <property type="entry name" value="TadE"/>
    <property type="match status" value="1"/>
</dbReference>
<dbReference type="InterPro" id="IPR012495">
    <property type="entry name" value="TadE-like_dom"/>
</dbReference>
<keyword evidence="1" id="KW-0812">Transmembrane</keyword>
<accession>A0A062UJN4</accession>
<evidence type="ECO:0000313" key="4">
    <source>
        <dbReference type="Proteomes" id="UP000027190"/>
    </source>
</evidence>
<evidence type="ECO:0000313" key="3">
    <source>
        <dbReference type="EMBL" id="KCZ56779.1"/>
    </source>
</evidence>
<protein>
    <recommendedName>
        <fullName evidence="2">TadE-like domain-containing protein</fullName>
    </recommendedName>
</protein>
<dbReference type="AlphaFoldDB" id="A0A062UJN4"/>